<dbReference type="SUPFAM" id="SSF55874">
    <property type="entry name" value="ATPase domain of HSP90 chaperone/DNA topoisomerase II/histidine kinase"/>
    <property type="match status" value="1"/>
</dbReference>
<evidence type="ECO:0000256" key="3">
    <source>
        <dbReference type="ARBA" id="ARBA00023012"/>
    </source>
</evidence>
<name>A0ABS5V4C3_9GAMM</name>
<feature type="transmembrane region" description="Helical" evidence="5">
    <location>
        <begin position="12"/>
        <end position="28"/>
    </location>
</feature>
<dbReference type="PANTHER" id="PTHR24421:SF63">
    <property type="entry name" value="SENSOR HISTIDINE KINASE DESK"/>
    <property type="match status" value="1"/>
</dbReference>
<evidence type="ECO:0000256" key="2">
    <source>
        <dbReference type="ARBA" id="ARBA00022777"/>
    </source>
</evidence>
<evidence type="ECO:0000313" key="8">
    <source>
        <dbReference type="Proteomes" id="UP001195903"/>
    </source>
</evidence>
<dbReference type="Gene3D" id="1.20.5.1930">
    <property type="match status" value="1"/>
</dbReference>
<evidence type="ECO:0000313" key="7">
    <source>
        <dbReference type="EMBL" id="MBT1445312.1"/>
    </source>
</evidence>
<dbReference type="Pfam" id="PF07730">
    <property type="entry name" value="HisKA_3"/>
    <property type="match status" value="1"/>
</dbReference>
<feature type="transmembrane region" description="Helical" evidence="5">
    <location>
        <begin position="34"/>
        <end position="51"/>
    </location>
</feature>
<keyword evidence="5" id="KW-0812">Transmembrane</keyword>
<sequence length="358" mass="39720">MKDPIELEHRLAKYYLANLVFYFLPLLLSKPSTLDVAISLALMVPFLYGYFRAYRSSRATAWMPILLMTLCGAIATPFNSGSMSLFSFAGFFIGFFYRGNTYLLWLAGMGALMLALHWVLGFNNYYFLLFGGAITLGISLIGLAQAKREEAKRVLAQSETEIRRLAQALERERIARDLHDIMGHHLASIALKADLASRLLAKGDHDSCRSELNDLTQIARDSLAQVRAAVGQYKRKDIADIINDLGQRLREKGLGVDISGDLPEMSAALERELGLILTELVSNILRHSDAGYCRIQTTQRQDNLIIEVADDGKAGKIDEGNGLKGIRERLAVFSGTLHIDTQSGFHASIVLPLAKIEK</sequence>
<keyword evidence="4" id="KW-0175">Coiled coil</keyword>
<dbReference type="InterPro" id="IPR011712">
    <property type="entry name" value="Sig_transdc_His_kin_sub3_dim/P"/>
</dbReference>
<evidence type="ECO:0000256" key="5">
    <source>
        <dbReference type="SAM" id="Phobius"/>
    </source>
</evidence>
<evidence type="ECO:0000256" key="4">
    <source>
        <dbReference type="SAM" id="Coils"/>
    </source>
</evidence>
<evidence type="ECO:0000259" key="6">
    <source>
        <dbReference type="Pfam" id="PF07730"/>
    </source>
</evidence>
<keyword evidence="2 7" id="KW-0418">Kinase</keyword>
<organism evidence="7 8">
    <name type="scientific">Shewanella jiangmenensis</name>
    <dbReference type="NCBI Taxonomy" id="2837387"/>
    <lineage>
        <taxon>Bacteria</taxon>
        <taxon>Pseudomonadati</taxon>
        <taxon>Pseudomonadota</taxon>
        <taxon>Gammaproteobacteria</taxon>
        <taxon>Alteromonadales</taxon>
        <taxon>Shewanellaceae</taxon>
        <taxon>Shewanella</taxon>
    </lineage>
</organism>
<evidence type="ECO:0000256" key="1">
    <source>
        <dbReference type="ARBA" id="ARBA00022679"/>
    </source>
</evidence>
<feature type="transmembrane region" description="Helical" evidence="5">
    <location>
        <begin position="126"/>
        <end position="144"/>
    </location>
</feature>
<keyword evidence="5" id="KW-1133">Transmembrane helix</keyword>
<feature type="coiled-coil region" evidence="4">
    <location>
        <begin position="141"/>
        <end position="175"/>
    </location>
</feature>
<dbReference type="Proteomes" id="UP001195903">
    <property type="component" value="Unassembled WGS sequence"/>
</dbReference>
<accession>A0ABS5V4C3</accession>
<dbReference type="RefSeq" id="WP_214507508.1">
    <property type="nucleotide sequence ID" value="NZ_JAHEPS010000004.1"/>
</dbReference>
<keyword evidence="3" id="KW-0902">Two-component regulatory system</keyword>
<comment type="caution">
    <text evidence="7">The sequence shown here is derived from an EMBL/GenBank/DDBJ whole genome shotgun (WGS) entry which is preliminary data.</text>
</comment>
<reference evidence="7 8" key="1">
    <citation type="submission" date="2021-05" db="EMBL/GenBank/DDBJ databases">
        <title>Shewanella sp. JM162201.</title>
        <authorList>
            <person name="Xu S."/>
            <person name="Li A."/>
        </authorList>
    </citation>
    <scope>NUCLEOTIDE SEQUENCE [LARGE SCALE GENOMIC DNA]</scope>
    <source>
        <strain evidence="7 8">JM162201</strain>
    </source>
</reference>
<keyword evidence="8" id="KW-1185">Reference proteome</keyword>
<feature type="transmembrane region" description="Helical" evidence="5">
    <location>
        <begin position="58"/>
        <end position="75"/>
    </location>
</feature>
<dbReference type="InterPro" id="IPR036890">
    <property type="entry name" value="HATPase_C_sf"/>
</dbReference>
<dbReference type="CDD" id="cd16917">
    <property type="entry name" value="HATPase_UhpB-NarQ-NarX-like"/>
    <property type="match status" value="1"/>
</dbReference>
<dbReference type="InterPro" id="IPR050482">
    <property type="entry name" value="Sensor_HK_TwoCompSys"/>
</dbReference>
<dbReference type="EMBL" id="JAHEPS010000004">
    <property type="protein sequence ID" value="MBT1445312.1"/>
    <property type="molecule type" value="Genomic_DNA"/>
</dbReference>
<keyword evidence="1" id="KW-0808">Transferase</keyword>
<dbReference type="GO" id="GO:0016301">
    <property type="term" value="F:kinase activity"/>
    <property type="evidence" value="ECO:0007669"/>
    <property type="project" value="UniProtKB-KW"/>
</dbReference>
<feature type="transmembrane region" description="Helical" evidence="5">
    <location>
        <begin position="102"/>
        <end position="120"/>
    </location>
</feature>
<dbReference type="Gene3D" id="3.30.565.10">
    <property type="entry name" value="Histidine kinase-like ATPase, C-terminal domain"/>
    <property type="match status" value="1"/>
</dbReference>
<gene>
    <name evidence="7" type="ORF">KJI95_12340</name>
</gene>
<keyword evidence="5" id="KW-0472">Membrane</keyword>
<dbReference type="PANTHER" id="PTHR24421">
    <property type="entry name" value="NITRATE/NITRITE SENSOR PROTEIN NARX-RELATED"/>
    <property type="match status" value="1"/>
</dbReference>
<feature type="domain" description="Signal transduction histidine kinase subgroup 3 dimerisation and phosphoacceptor" evidence="6">
    <location>
        <begin position="170"/>
        <end position="235"/>
    </location>
</feature>
<proteinExistence type="predicted"/>
<protein>
    <submittedName>
        <fullName evidence="7">Sensor histidine kinase</fullName>
    </submittedName>
</protein>